<keyword evidence="2" id="KW-0067">ATP-binding</keyword>
<keyword evidence="5" id="KW-1185">Reference proteome</keyword>
<dbReference type="Gene3D" id="1.10.10.10">
    <property type="entry name" value="Winged helix-like DNA-binding domain superfamily/Winged helix DNA-binding domain"/>
    <property type="match status" value="1"/>
</dbReference>
<comment type="caution">
    <text evidence="4">The sequence shown here is derived from an EMBL/GenBank/DDBJ whole genome shotgun (WGS) entry which is preliminary data.</text>
</comment>
<dbReference type="RefSeq" id="WP_194412343.1">
    <property type="nucleotide sequence ID" value="NZ_BAABKZ010000001.1"/>
</dbReference>
<evidence type="ECO:0000313" key="4">
    <source>
        <dbReference type="EMBL" id="GAA5085582.1"/>
    </source>
</evidence>
<dbReference type="PANTHER" id="PTHR16305">
    <property type="entry name" value="TESTICULAR SOLUBLE ADENYLYL CYCLASE"/>
    <property type="match status" value="1"/>
</dbReference>
<dbReference type="EMBL" id="BAABKZ010000001">
    <property type="protein sequence ID" value="GAA5085582.1"/>
    <property type="molecule type" value="Genomic_DNA"/>
</dbReference>
<evidence type="ECO:0000256" key="2">
    <source>
        <dbReference type="ARBA" id="ARBA00022840"/>
    </source>
</evidence>
<dbReference type="PANTHER" id="PTHR16305:SF28">
    <property type="entry name" value="GUANYLATE CYCLASE DOMAIN-CONTAINING PROTEIN"/>
    <property type="match status" value="1"/>
</dbReference>
<organism evidence="4 5">
    <name type="scientific">Microbacterium yannicii</name>
    <dbReference type="NCBI Taxonomy" id="671622"/>
    <lineage>
        <taxon>Bacteria</taxon>
        <taxon>Bacillati</taxon>
        <taxon>Actinomycetota</taxon>
        <taxon>Actinomycetes</taxon>
        <taxon>Micrococcales</taxon>
        <taxon>Microbacteriaceae</taxon>
        <taxon>Microbacterium</taxon>
    </lineage>
</organism>
<sequence>MPESTEIARGITAALSGDGSVTLLSGEPGIGKTRLLQHALQLVDSHGWSTMVVAPDIDAALSPLGALIGAATRTSPPLLRSAEIASIMQGVAPKYLLTRLIADGLEMAAAESGVLVVVDDLQWLDAGSLGAVTALIHDLQGVPVYWLLATRTGVYSAAHQRFIAQIRELGTVLDLNPLDDNAVEAIARDTLGSMPGQSVANAIKRAAGYPLFILEILQALAEDGLLLQSTNGVVEVDDDSVPVRFGTSAGDRLQQVSRDALRIAQVGSLYGRDFPLSGVLDVLGQTATQAAPGVQELLDLGFIVDTGRTLSFRHDSVQTAATDSLSPTLRRAMAREVIHRRLRGGEGVATLASTIASVAEAGDDESLELLFLAANQLSRTDMAGAAGLVILGAQLTSGNPVHADRTAALLPLVLASGRVEDAMEISRSLRPLLGPDERARINLAVSRQLTESDFDGAIRETAAGLAVPGISDEMRVQLLSVRALNFANKADERSVRETLRLAREVADEKRDTLALATLDATESVLTFYQGRFDAAEDLQRKAMERVAQTGTPTGIWLPEGLWMAFMRNTTGRCDEALVLTDDGLTEARAAKNVIAEAFWMMVRSTALYHLGRLEDARTQAETVLELGEQLGLGDFMNATAGVVLHRIGLRTGDVDIRQRARPLIEQLAHGVGLTRTGRWSLAMEAMERGRPNEAYEYASTAIDTMREAAPSMTTPSDFADDFMLAYLCDVAGDRSSLEVVVEVTRARAELNLGNLFVSAIATAVRGVRDHSSADLLAAAEQVRSGCRPLVAALLFEAAGLFATDRDVGTRALTEAMRIYNACGAPRDVSRVLQRFRAKGINQRLVSAADATGLSHRERQVAEFVEAGFTTQQIANELLVSPHTVVTHIRHIYAKWGVNSRHEVADRVRQDQTDPEGSPI</sequence>
<keyword evidence="1" id="KW-0547">Nucleotide-binding</keyword>
<dbReference type="InterPro" id="IPR016032">
    <property type="entry name" value="Sig_transdc_resp-reg_C-effctor"/>
</dbReference>
<dbReference type="Pfam" id="PF13191">
    <property type="entry name" value="AAA_16"/>
    <property type="match status" value="1"/>
</dbReference>
<evidence type="ECO:0000256" key="1">
    <source>
        <dbReference type="ARBA" id="ARBA00022741"/>
    </source>
</evidence>
<dbReference type="InterPro" id="IPR000792">
    <property type="entry name" value="Tscrpt_reg_LuxR_C"/>
</dbReference>
<dbReference type="SMART" id="SM00421">
    <property type="entry name" value="HTH_LUXR"/>
    <property type="match status" value="1"/>
</dbReference>
<dbReference type="SUPFAM" id="SSF52540">
    <property type="entry name" value="P-loop containing nucleoside triphosphate hydrolases"/>
    <property type="match status" value="1"/>
</dbReference>
<proteinExistence type="predicted"/>
<dbReference type="PROSITE" id="PS50043">
    <property type="entry name" value="HTH_LUXR_2"/>
    <property type="match status" value="1"/>
</dbReference>
<dbReference type="Proteomes" id="UP001501407">
    <property type="component" value="Unassembled WGS sequence"/>
</dbReference>
<feature type="domain" description="HTH luxR-type" evidence="3">
    <location>
        <begin position="846"/>
        <end position="911"/>
    </location>
</feature>
<dbReference type="InterPro" id="IPR036388">
    <property type="entry name" value="WH-like_DNA-bd_sf"/>
</dbReference>
<dbReference type="InterPro" id="IPR041664">
    <property type="entry name" value="AAA_16"/>
</dbReference>
<dbReference type="SUPFAM" id="SSF46894">
    <property type="entry name" value="C-terminal effector domain of the bipartite response regulators"/>
    <property type="match status" value="1"/>
</dbReference>
<protein>
    <submittedName>
        <fullName evidence="4">LuxR family transcriptional regulator</fullName>
    </submittedName>
</protein>
<dbReference type="PRINTS" id="PR00038">
    <property type="entry name" value="HTHLUXR"/>
</dbReference>
<dbReference type="InterPro" id="IPR011990">
    <property type="entry name" value="TPR-like_helical_dom_sf"/>
</dbReference>
<name>A0ABP9LZ06_9MICO</name>
<reference evidence="5" key="1">
    <citation type="journal article" date="2019" name="Int. J. Syst. Evol. Microbiol.">
        <title>The Global Catalogue of Microorganisms (GCM) 10K type strain sequencing project: providing services to taxonomists for standard genome sequencing and annotation.</title>
        <authorList>
            <consortium name="The Broad Institute Genomics Platform"/>
            <consortium name="The Broad Institute Genome Sequencing Center for Infectious Disease"/>
            <person name="Wu L."/>
            <person name="Ma J."/>
        </authorList>
    </citation>
    <scope>NUCLEOTIDE SEQUENCE [LARGE SCALE GENOMIC DNA]</scope>
    <source>
        <strain evidence="5">JCM 18959</strain>
    </source>
</reference>
<evidence type="ECO:0000313" key="5">
    <source>
        <dbReference type="Proteomes" id="UP001501407"/>
    </source>
</evidence>
<dbReference type="Gene3D" id="3.40.50.300">
    <property type="entry name" value="P-loop containing nucleotide triphosphate hydrolases"/>
    <property type="match status" value="1"/>
</dbReference>
<dbReference type="Pfam" id="PF00196">
    <property type="entry name" value="GerE"/>
    <property type="match status" value="1"/>
</dbReference>
<dbReference type="Gene3D" id="1.25.40.10">
    <property type="entry name" value="Tetratricopeptide repeat domain"/>
    <property type="match status" value="1"/>
</dbReference>
<accession>A0ABP9LZ06</accession>
<dbReference type="SUPFAM" id="SSF48452">
    <property type="entry name" value="TPR-like"/>
    <property type="match status" value="1"/>
</dbReference>
<evidence type="ECO:0000259" key="3">
    <source>
        <dbReference type="PROSITE" id="PS50043"/>
    </source>
</evidence>
<dbReference type="InterPro" id="IPR027417">
    <property type="entry name" value="P-loop_NTPase"/>
</dbReference>
<dbReference type="PROSITE" id="PS00622">
    <property type="entry name" value="HTH_LUXR_1"/>
    <property type="match status" value="1"/>
</dbReference>
<dbReference type="CDD" id="cd06170">
    <property type="entry name" value="LuxR_C_like"/>
    <property type="match status" value="1"/>
</dbReference>
<gene>
    <name evidence="4" type="ORF">GCM10025760_04580</name>
</gene>